<evidence type="ECO:0000256" key="3">
    <source>
        <dbReference type="ARBA" id="ARBA00022989"/>
    </source>
</evidence>
<keyword evidence="3 6" id="KW-1133">Transmembrane helix</keyword>
<keyword evidence="8" id="KW-1185">Reference proteome</keyword>
<evidence type="ECO:0000256" key="2">
    <source>
        <dbReference type="ARBA" id="ARBA00022692"/>
    </source>
</evidence>
<dbReference type="PANTHER" id="PTHR23112">
    <property type="entry name" value="G PROTEIN-COUPLED RECEPTOR 157-RELATED"/>
    <property type="match status" value="1"/>
</dbReference>
<comment type="caution">
    <text evidence="7">The sequence shown here is derived from an EMBL/GenBank/DDBJ whole genome shotgun (WGS) entry which is preliminary data.</text>
</comment>
<name>A0AAD3CEI8_9STRA</name>
<feature type="transmembrane region" description="Helical" evidence="6">
    <location>
        <begin position="73"/>
        <end position="96"/>
    </location>
</feature>
<evidence type="ECO:0000256" key="4">
    <source>
        <dbReference type="ARBA" id="ARBA00023136"/>
    </source>
</evidence>
<accession>A0AAD3CEI8</accession>
<comment type="subcellular location">
    <subcellularLocation>
        <location evidence="1">Membrane</location>
        <topology evidence="1">Multi-pass membrane protein</topology>
    </subcellularLocation>
</comment>
<keyword evidence="4 6" id="KW-0472">Membrane</keyword>
<dbReference type="PANTHER" id="PTHR23112:SF0">
    <property type="entry name" value="TRANSMEMBRANE PROTEIN 116"/>
    <property type="match status" value="1"/>
</dbReference>
<evidence type="ECO:0008006" key="9">
    <source>
        <dbReference type="Google" id="ProtNLM"/>
    </source>
</evidence>
<reference evidence="7 8" key="1">
    <citation type="journal article" date="2021" name="Sci. Rep.">
        <title>The genome of the diatom Chaetoceros tenuissimus carries an ancient integrated fragment of an extant virus.</title>
        <authorList>
            <person name="Hongo Y."/>
            <person name="Kimura K."/>
            <person name="Takaki Y."/>
            <person name="Yoshida Y."/>
            <person name="Baba S."/>
            <person name="Kobayashi G."/>
            <person name="Nagasaki K."/>
            <person name="Hano T."/>
            <person name="Tomaru Y."/>
        </authorList>
    </citation>
    <scope>NUCLEOTIDE SEQUENCE [LARGE SCALE GENOMIC DNA]</scope>
    <source>
        <strain evidence="7 8">NIES-3715</strain>
    </source>
</reference>
<feature type="transmembrane region" description="Helical" evidence="6">
    <location>
        <begin position="384"/>
        <end position="403"/>
    </location>
</feature>
<dbReference type="Proteomes" id="UP001054902">
    <property type="component" value="Unassembled WGS sequence"/>
</dbReference>
<feature type="transmembrane region" description="Helical" evidence="6">
    <location>
        <begin position="415"/>
        <end position="434"/>
    </location>
</feature>
<feature type="transmembrane region" description="Helical" evidence="6">
    <location>
        <begin position="32"/>
        <end position="53"/>
    </location>
</feature>
<sequence>MTSTSISLVASTTLIVMIPRNKNGFRSPYSRIIYGMALGDFLFSLGIIISPFAAPKDTPNALWAQGTVESCEFAGFFMNFMSIVPFYAVFLTYYFFKRVVKKVPRGKFALSEPYFHAFIWTYAILGGFIGLAMDAFNPTRAGSMCIMIENPLGCHANQDVTCKRGSKFTTSIGSIYEVVIPALGGFIFTFLNLARFTFYIFREERLLVKSKKLAATNAALQPATPALVVQVESSVYSTMDTKEVIENFKQERKAIRKAHGLKVSENSAEISNDSEFDTSDLGAYTTSSVEPFSSQSDNLSGSVDAMEFQASYPLTTDDNAGLDNNSSNPEGTEDKVYDLSGGEEGGTLLRTRDEENEQDTTSRKSNDSEQYGLPLAKRALVQSFLYILSFVVAYAIPLAGTAYRIINKSKVPEWVFIGISLFAPLGGFFNILIYTRPKIASIRKLYPDYANSYWIKLFFMVVLHGGEVPDEIDDERVMRNPESSDAPNVSYFEKNQSKLEKYDELEEGAQNQNDLSNNEKQKYSLAVSSGDIVSNGFESIDVHSKTSGNDAGYYHYAIPPSKNAHVEPRHNLSSNMGDLQSIPEGDHSVSVSSPNILGFESSIQIDSESEQEESLKNL</sequence>
<feature type="transmembrane region" description="Helical" evidence="6">
    <location>
        <begin position="117"/>
        <end position="136"/>
    </location>
</feature>
<evidence type="ECO:0000313" key="8">
    <source>
        <dbReference type="Proteomes" id="UP001054902"/>
    </source>
</evidence>
<organism evidence="7 8">
    <name type="scientific">Chaetoceros tenuissimus</name>
    <dbReference type="NCBI Taxonomy" id="426638"/>
    <lineage>
        <taxon>Eukaryota</taxon>
        <taxon>Sar</taxon>
        <taxon>Stramenopiles</taxon>
        <taxon>Ochrophyta</taxon>
        <taxon>Bacillariophyta</taxon>
        <taxon>Coscinodiscophyceae</taxon>
        <taxon>Chaetocerotophycidae</taxon>
        <taxon>Chaetocerotales</taxon>
        <taxon>Chaetocerotaceae</taxon>
        <taxon>Chaetoceros</taxon>
    </lineage>
</organism>
<dbReference type="AlphaFoldDB" id="A0AAD3CEI8"/>
<proteinExistence type="predicted"/>
<gene>
    <name evidence="7" type="ORF">CTEN210_00825</name>
</gene>
<dbReference type="EMBL" id="BLLK01000019">
    <property type="protein sequence ID" value="GFH44351.1"/>
    <property type="molecule type" value="Genomic_DNA"/>
</dbReference>
<evidence type="ECO:0000313" key="7">
    <source>
        <dbReference type="EMBL" id="GFH44351.1"/>
    </source>
</evidence>
<evidence type="ECO:0000256" key="1">
    <source>
        <dbReference type="ARBA" id="ARBA00004141"/>
    </source>
</evidence>
<protein>
    <recommendedName>
        <fullName evidence="9">G-protein coupled receptors family 1 profile domain-containing protein</fullName>
    </recommendedName>
</protein>
<dbReference type="SUPFAM" id="SSF81321">
    <property type="entry name" value="Family A G protein-coupled receptor-like"/>
    <property type="match status" value="1"/>
</dbReference>
<dbReference type="GO" id="GO:0007189">
    <property type="term" value="P:adenylate cyclase-activating G protein-coupled receptor signaling pathway"/>
    <property type="evidence" value="ECO:0007669"/>
    <property type="project" value="TreeGrafter"/>
</dbReference>
<evidence type="ECO:0000256" key="6">
    <source>
        <dbReference type="SAM" id="Phobius"/>
    </source>
</evidence>
<feature type="region of interest" description="Disordered" evidence="5">
    <location>
        <begin position="314"/>
        <end position="368"/>
    </location>
</feature>
<evidence type="ECO:0000256" key="5">
    <source>
        <dbReference type="SAM" id="MobiDB-lite"/>
    </source>
</evidence>
<dbReference type="GO" id="GO:0005886">
    <property type="term" value="C:plasma membrane"/>
    <property type="evidence" value="ECO:0007669"/>
    <property type="project" value="TreeGrafter"/>
</dbReference>
<feature type="compositionally biased region" description="Polar residues" evidence="5">
    <location>
        <begin position="314"/>
        <end position="330"/>
    </location>
</feature>
<keyword evidence="2 6" id="KW-0812">Transmembrane</keyword>
<feature type="transmembrane region" description="Helical" evidence="6">
    <location>
        <begin position="178"/>
        <end position="201"/>
    </location>
</feature>
<dbReference type="GO" id="GO:0004930">
    <property type="term" value="F:G protein-coupled receptor activity"/>
    <property type="evidence" value="ECO:0007669"/>
    <property type="project" value="TreeGrafter"/>
</dbReference>